<dbReference type="Gene3D" id="3.40.50.300">
    <property type="entry name" value="P-loop containing nucleotide triphosphate hydrolases"/>
    <property type="match status" value="1"/>
</dbReference>
<sequence>MIKPAIYTAFGLRIESEIPLPELRPALRFGQDIQVRIGFADLDDAWAQRETPVNKFAVSEQQVMFRIPKLAVFSAENGTDIYVSPEADADEDQIRLYVLGTCMGAILMQRRILPLHGSAVVMNGKAYALVGHSGHGKSTLASALLQQGCQLLTDDVIAVSMDSEQIPLVAPAYPQQKLWQDSLDTFGMDAGGLRPLFDRETKYAVPVLSKFASEPIPLAGVFELVKTDCEQPEIREVGGLERLPLLYRHTYRSSLLAESGLTPWHFECTTRLSGSVNMYQLQRPLDQPTISRLTEMVLDVIGG</sequence>
<name>A0A1R1ERQ9_9BACL</name>
<comment type="caution">
    <text evidence="1">The sequence shown here is derived from an EMBL/GenBank/DDBJ whole genome shotgun (WGS) entry which is preliminary data.</text>
</comment>
<dbReference type="Proteomes" id="UP000187172">
    <property type="component" value="Unassembled WGS sequence"/>
</dbReference>
<dbReference type="RefSeq" id="WP_076170384.1">
    <property type="nucleotide sequence ID" value="NZ_MRTP01000003.1"/>
</dbReference>
<gene>
    <name evidence="1" type="ORF">BK138_15015</name>
</gene>
<evidence type="ECO:0000313" key="2">
    <source>
        <dbReference type="Proteomes" id="UP000187172"/>
    </source>
</evidence>
<keyword evidence="2" id="KW-1185">Reference proteome</keyword>
<protein>
    <submittedName>
        <fullName evidence="1">Aldolase</fullName>
    </submittedName>
</protein>
<dbReference type="SUPFAM" id="SSF53795">
    <property type="entry name" value="PEP carboxykinase-like"/>
    <property type="match status" value="1"/>
</dbReference>
<dbReference type="InterPro" id="IPR027417">
    <property type="entry name" value="P-loop_NTPase"/>
</dbReference>
<dbReference type="EMBL" id="MRTP01000003">
    <property type="protein sequence ID" value="OMF54481.1"/>
    <property type="molecule type" value="Genomic_DNA"/>
</dbReference>
<dbReference type="STRING" id="297318.BK138_15015"/>
<evidence type="ECO:0000313" key="1">
    <source>
        <dbReference type="EMBL" id="OMF54481.1"/>
    </source>
</evidence>
<proteinExistence type="predicted"/>
<dbReference type="AlphaFoldDB" id="A0A1R1ERQ9"/>
<reference evidence="1 2" key="1">
    <citation type="submission" date="2016-11" db="EMBL/GenBank/DDBJ databases">
        <title>Paenibacillus species isolates.</title>
        <authorList>
            <person name="Beno S.M."/>
        </authorList>
    </citation>
    <scope>NUCLEOTIDE SEQUENCE [LARGE SCALE GENOMIC DNA]</scope>
    <source>
        <strain evidence="1 2">FSL R5-0378</strain>
    </source>
</reference>
<accession>A0A1R1ERQ9</accession>
<organism evidence="1 2">
    <name type="scientific">Paenibacillus rhizosphaerae</name>
    <dbReference type="NCBI Taxonomy" id="297318"/>
    <lineage>
        <taxon>Bacteria</taxon>
        <taxon>Bacillati</taxon>
        <taxon>Bacillota</taxon>
        <taxon>Bacilli</taxon>
        <taxon>Bacillales</taxon>
        <taxon>Paenibacillaceae</taxon>
        <taxon>Paenibacillus</taxon>
    </lineage>
</organism>